<feature type="transmembrane region" description="Helical" evidence="2">
    <location>
        <begin position="6"/>
        <end position="22"/>
    </location>
</feature>
<feature type="transmembrane region" description="Helical" evidence="2">
    <location>
        <begin position="306"/>
        <end position="325"/>
    </location>
</feature>
<name>T0HX78_9SPHN</name>
<feature type="transmembrane region" description="Helical" evidence="2">
    <location>
        <begin position="108"/>
        <end position="126"/>
    </location>
</feature>
<accession>T0HX78</accession>
<keyword evidence="2" id="KW-1133">Transmembrane helix</keyword>
<keyword evidence="2" id="KW-0812">Transmembrane</keyword>
<dbReference type="EMBL" id="ATHL01000054">
    <property type="protein sequence ID" value="EQB17672.1"/>
    <property type="molecule type" value="Genomic_DNA"/>
</dbReference>
<evidence type="ECO:0000313" key="5">
    <source>
        <dbReference type="Proteomes" id="UP000015527"/>
    </source>
</evidence>
<dbReference type="PANTHER" id="PTHR34978:SF3">
    <property type="entry name" value="SLR0241 PROTEIN"/>
    <property type="match status" value="1"/>
</dbReference>
<feature type="region of interest" description="Disordered" evidence="1">
    <location>
        <begin position="350"/>
        <end position="416"/>
    </location>
</feature>
<dbReference type="InterPro" id="IPR008756">
    <property type="entry name" value="Peptidase_M56"/>
</dbReference>
<dbReference type="OrthoDB" id="1628901at2"/>
<feature type="compositionally biased region" description="Pro residues" evidence="1">
    <location>
        <begin position="397"/>
        <end position="410"/>
    </location>
</feature>
<proteinExistence type="predicted"/>
<comment type="caution">
    <text evidence="4">The sequence shown here is derived from an EMBL/GenBank/DDBJ whole genome shotgun (WGS) entry which is preliminary data.</text>
</comment>
<evidence type="ECO:0000259" key="3">
    <source>
        <dbReference type="Pfam" id="PF05569"/>
    </source>
</evidence>
<feature type="region of interest" description="Disordered" evidence="1">
    <location>
        <begin position="475"/>
        <end position="494"/>
    </location>
</feature>
<dbReference type="PANTHER" id="PTHR34978">
    <property type="entry name" value="POSSIBLE SENSOR-TRANSDUCER PROTEIN BLAR"/>
    <property type="match status" value="1"/>
</dbReference>
<protein>
    <recommendedName>
        <fullName evidence="3">Peptidase M56 domain-containing protein</fullName>
    </recommendedName>
</protein>
<dbReference type="Proteomes" id="UP000015527">
    <property type="component" value="Unassembled WGS sequence"/>
</dbReference>
<sequence length="552" mass="59002">MIEWLTDTLVMTGALMALVLLVRRPVSRWFGPAAAYALWALPMLRLILPPLALPIGIFGRPEISVETVTAVAHPAPPVAVEAGDGVSPIMDNGIDHASVEPDVLMQVPWLQVLVAVWLIGAAVFLVQRFRNYRLMRAELLAGARQVAHAGDIRIVESPAAAAPLAFGVRERIVALPENFLATVDSESSDFAIAHELEHHAGNDLLALMVLQPLFALHWFNPIGWAAWRALRADQEAACDARVMAGCNRDVRTRYGRVIASFAAGTRLTLAAPIAGALAGEKPIIQRLKALATVEVSPARRVMARSLFAFAVVAVPCTATVTYAAMEEQGMPEVPQVPDALSASITPAAPAVPSVPEAADAPAAPEPPQPPEAVAEPDTRFDNWPTPAAPRLIGGLDVPPPPPAPPAPPAPSSYERMESIQRAAARAQEKAAQVMRNIPQVEQSVTAEGKVQTIRVVHRDENGRRQIQQTITIDGTCPADKQRSPSAGRHGSSTYVCTGVPRQAMNAAMRSISSARASVASNRMLAAEVRAEIIAELDREMAETRAEMIGEAD</sequence>
<organism evidence="4 5">
    <name type="scientific">Novosphingobium lindaniclasticum LE124</name>
    <dbReference type="NCBI Taxonomy" id="1096930"/>
    <lineage>
        <taxon>Bacteria</taxon>
        <taxon>Pseudomonadati</taxon>
        <taxon>Pseudomonadota</taxon>
        <taxon>Alphaproteobacteria</taxon>
        <taxon>Sphingomonadales</taxon>
        <taxon>Sphingomonadaceae</taxon>
        <taxon>Novosphingobium</taxon>
    </lineage>
</organism>
<dbReference type="Pfam" id="PF05569">
    <property type="entry name" value="Peptidase_M56"/>
    <property type="match status" value="1"/>
</dbReference>
<dbReference type="CDD" id="cd07341">
    <property type="entry name" value="M56_BlaR1_MecR1_like"/>
    <property type="match status" value="1"/>
</dbReference>
<dbReference type="AlphaFoldDB" id="T0HX78"/>
<feature type="domain" description="Peptidase M56" evidence="3">
    <location>
        <begin position="8"/>
        <end position="290"/>
    </location>
</feature>
<dbReference type="RefSeq" id="WP_021233408.1">
    <property type="nucleotide sequence ID" value="NZ_ATHL01000054.1"/>
</dbReference>
<dbReference type="InterPro" id="IPR052173">
    <property type="entry name" value="Beta-lactam_resp_regulator"/>
</dbReference>
<evidence type="ECO:0000313" key="4">
    <source>
        <dbReference type="EMBL" id="EQB17672.1"/>
    </source>
</evidence>
<evidence type="ECO:0000256" key="2">
    <source>
        <dbReference type="SAM" id="Phobius"/>
    </source>
</evidence>
<dbReference type="eggNOG" id="COG4219">
    <property type="taxonomic scope" value="Bacteria"/>
</dbReference>
<keyword evidence="2" id="KW-0472">Membrane</keyword>
<dbReference type="PATRIC" id="fig|1096930.3.peg.1475"/>
<reference evidence="4 5" key="1">
    <citation type="journal article" date="2013" name="Genome Announc.">
        <title>Genome Sequence of Novosphingobium lindaniclasticum LE124T, Isolated from a Hexachlorocyclohexane Dumpsite.</title>
        <authorList>
            <person name="Saxena A."/>
            <person name="Nayyar N."/>
            <person name="Sangwan N."/>
            <person name="Kumari R."/>
            <person name="Khurana J.P."/>
            <person name="Lal R."/>
        </authorList>
    </citation>
    <scope>NUCLEOTIDE SEQUENCE [LARGE SCALE GENOMIC DNA]</scope>
    <source>
        <strain evidence="4 5">LE124</strain>
    </source>
</reference>
<keyword evidence="5" id="KW-1185">Reference proteome</keyword>
<evidence type="ECO:0000256" key="1">
    <source>
        <dbReference type="SAM" id="MobiDB-lite"/>
    </source>
</evidence>
<feature type="transmembrane region" description="Helical" evidence="2">
    <location>
        <begin position="29"/>
        <end position="48"/>
    </location>
</feature>
<gene>
    <name evidence="4" type="ORF">L284_07495</name>
</gene>
<feature type="compositionally biased region" description="Low complexity" evidence="1">
    <location>
        <begin position="350"/>
        <end position="362"/>
    </location>
</feature>